<dbReference type="STRING" id="489703.SAMN04488038_11071"/>
<evidence type="ECO:0000256" key="4">
    <source>
        <dbReference type="ARBA" id="ARBA00022630"/>
    </source>
</evidence>
<dbReference type="GO" id="GO:0071949">
    <property type="term" value="F:FAD binding"/>
    <property type="evidence" value="ECO:0007669"/>
    <property type="project" value="InterPro"/>
</dbReference>
<reference evidence="9 10" key="1">
    <citation type="submission" date="2016-10" db="EMBL/GenBank/DDBJ databases">
        <authorList>
            <person name="de Groot N.N."/>
        </authorList>
    </citation>
    <scope>NUCLEOTIDE SEQUENCE [LARGE SCALE GENOMIC DNA]</scope>
    <source>
        <strain evidence="9 10">DSM 25927</strain>
    </source>
</reference>
<dbReference type="GO" id="GO:0004497">
    <property type="term" value="F:monooxygenase activity"/>
    <property type="evidence" value="ECO:0007669"/>
    <property type="project" value="UniProtKB-KW"/>
</dbReference>
<dbReference type="GO" id="GO:0016705">
    <property type="term" value="F:oxidoreductase activity, acting on paired donors, with incorporation or reduction of molecular oxygen"/>
    <property type="evidence" value="ECO:0007669"/>
    <property type="project" value="InterPro"/>
</dbReference>
<protein>
    <submittedName>
        <fullName evidence="9">Ubiquinone biosynthesis hydroxylase, UbiH/UbiF/VisC/COQ6 family</fullName>
    </submittedName>
</protein>
<evidence type="ECO:0000256" key="1">
    <source>
        <dbReference type="ARBA" id="ARBA00001974"/>
    </source>
</evidence>
<evidence type="ECO:0000259" key="8">
    <source>
        <dbReference type="Pfam" id="PF01494"/>
    </source>
</evidence>
<dbReference type="EMBL" id="FOFS01000010">
    <property type="protein sequence ID" value="SEQ74947.1"/>
    <property type="molecule type" value="Genomic_DNA"/>
</dbReference>
<dbReference type="AlphaFoldDB" id="A0A1H9IK80"/>
<keyword evidence="5" id="KW-0274">FAD</keyword>
<evidence type="ECO:0000256" key="5">
    <source>
        <dbReference type="ARBA" id="ARBA00022827"/>
    </source>
</evidence>
<name>A0A1H9IK80_9GAMM</name>
<sequence length="393" mass="43284">MGMSSSSEVLIVGAGPAGLALALSLARAGLRVAVLEQQSEAMLAEAADDGREIALHHASMQMLETLGVLAELQAEQIAPITAARVANGRSSRFLDFKPKSAQAPAIGYLISNHLIRRALYRQLQNEPSIRLLCEQRMRSVQRSEAQAGVLTDQGEHQAQLLVAADSRHSATRQALGIAAHMHDFGKTMLVCRAEHALDHEGIAWEWFDLPRTIAALPLHGRCVSLAITLPHAEAEQLATMPEARFNETICQWLEHRLGPMRLVSPRWRYPLIATYAQRFIAPRAALVGDAAVGMHPVTAHGYNFGLHSQQLLTQVLLQSQRRGLDLADASALRRYERRHRAYTLPLFLATNAIVDLYTSREPVARFARDLGIALSSRLPPFKQAVLRQLTRGA</sequence>
<dbReference type="Gene3D" id="3.50.50.60">
    <property type="entry name" value="FAD/NAD(P)-binding domain"/>
    <property type="match status" value="2"/>
</dbReference>
<evidence type="ECO:0000313" key="10">
    <source>
        <dbReference type="Proteomes" id="UP000199233"/>
    </source>
</evidence>
<comment type="pathway">
    <text evidence="2">Cofactor biosynthesis; ubiquinone biosynthesis.</text>
</comment>
<dbReference type="InterPro" id="IPR002938">
    <property type="entry name" value="FAD-bd"/>
</dbReference>
<gene>
    <name evidence="9" type="ORF">SAMN04488038_11071</name>
</gene>
<evidence type="ECO:0000256" key="6">
    <source>
        <dbReference type="ARBA" id="ARBA00023002"/>
    </source>
</evidence>
<dbReference type="InterPro" id="IPR036188">
    <property type="entry name" value="FAD/NAD-bd_sf"/>
</dbReference>
<proteinExistence type="inferred from homology"/>
<dbReference type="SUPFAM" id="SSF51905">
    <property type="entry name" value="FAD/NAD(P)-binding domain"/>
    <property type="match status" value="1"/>
</dbReference>
<dbReference type="InterPro" id="IPR051205">
    <property type="entry name" value="UbiH/COQ6_monooxygenase"/>
</dbReference>
<keyword evidence="4" id="KW-0285">Flavoprotein</keyword>
<dbReference type="UniPathway" id="UPA00232"/>
<dbReference type="GO" id="GO:0006744">
    <property type="term" value="P:ubiquinone biosynthetic process"/>
    <property type="evidence" value="ECO:0007669"/>
    <property type="project" value="UniProtKB-UniPathway"/>
</dbReference>
<dbReference type="NCBIfam" id="NF006593">
    <property type="entry name" value="PRK09126.1"/>
    <property type="match status" value="1"/>
</dbReference>
<dbReference type="PRINTS" id="PR00420">
    <property type="entry name" value="RNGMNOXGNASE"/>
</dbReference>
<dbReference type="OrthoDB" id="9769565at2"/>
<evidence type="ECO:0000256" key="3">
    <source>
        <dbReference type="ARBA" id="ARBA00005349"/>
    </source>
</evidence>
<evidence type="ECO:0000256" key="2">
    <source>
        <dbReference type="ARBA" id="ARBA00004749"/>
    </source>
</evidence>
<comment type="cofactor">
    <cofactor evidence="1">
        <name>FAD</name>
        <dbReference type="ChEBI" id="CHEBI:57692"/>
    </cofactor>
</comment>
<dbReference type="RefSeq" id="WP_093286988.1">
    <property type="nucleotide sequence ID" value="NZ_FOFS01000010.1"/>
</dbReference>
<keyword evidence="10" id="KW-1185">Reference proteome</keyword>
<dbReference type="PANTHER" id="PTHR43876">
    <property type="entry name" value="UBIQUINONE BIOSYNTHESIS MONOOXYGENASE COQ6, MITOCHONDRIAL"/>
    <property type="match status" value="1"/>
</dbReference>
<dbReference type="Pfam" id="PF01494">
    <property type="entry name" value="FAD_binding_3"/>
    <property type="match status" value="1"/>
</dbReference>
<keyword evidence="9" id="KW-0830">Ubiquinone</keyword>
<evidence type="ECO:0000256" key="7">
    <source>
        <dbReference type="ARBA" id="ARBA00023033"/>
    </source>
</evidence>
<keyword evidence="7" id="KW-0503">Monooxygenase</keyword>
<dbReference type="InterPro" id="IPR010971">
    <property type="entry name" value="UbiH/COQ6"/>
</dbReference>
<comment type="similarity">
    <text evidence="3">Belongs to the UbiH/COQ6 family.</text>
</comment>
<feature type="domain" description="FAD-binding" evidence="8">
    <location>
        <begin position="8"/>
        <end position="337"/>
    </location>
</feature>
<evidence type="ECO:0000313" key="9">
    <source>
        <dbReference type="EMBL" id="SEQ74947.1"/>
    </source>
</evidence>
<dbReference type="PANTHER" id="PTHR43876:SF25">
    <property type="entry name" value="MONOOXYGENASE NMA2164"/>
    <property type="match status" value="1"/>
</dbReference>
<accession>A0A1H9IK80</accession>
<dbReference type="Proteomes" id="UP000199233">
    <property type="component" value="Unassembled WGS sequence"/>
</dbReference>
<keyword evidence="6" id="KW-0560">Oxidoreductase</keyword>
<dbReference type="NCBIfam" id="TIGR01988">
    <property type="entry name" value="Ubi-OHases"/>
    <property type="match status" value="1"/>
</dbReference>
<organism evidence="9 10">
    <name type="scientific">Solimonas aquatica</name>
    <dbReference type="NCBI Taxonomy" id="489703"/>
    <lineage>
        <taxon>Bacteria</taxon>
        <taxon>Pseudomonadati</taxon>
        <taxon>Pseudomonadota</taxon>
        <taxon>Gammaproteobacteria</taxon>
        <taxon>Nevskiales</taxon>
        <taxon>Nevskiaceae</taxon>
        <taxon>Solimonas</taxon>
    </lineage>
</organism>